<keyword evidence="7" id="KW-0732">Signal</keyword>
<gene>
    <name evidence="10" type="primary">LOC113207248</name>
</gene>
<organism evidence="9 10">
    <name type="scientific">Frankliniella occidentalis</name>
    <name type="common">Western flower thrips</name>
    <name type="synonym">Euthrips occidentalis</name>
    <dbReference type="NCBI Taxonomy" id="133901"/>
    <lineage>
        <taxon>Eukaryota</taxon>
        <taxon>Metazoa</taxon>
        <taxon>Ecdysozoa</taxon>
        <taxon>Arthropoda</taxon>
        <taxon>Hexapoda</taxon>
        <taxon>Insecta</taxon>
        <taxon>Pterygota</taxon>
        <taxon>Neoptera</taxon>
        <taxon>Paraneoptera</taxon>
        <taxon>Thysanoptera</taxon>
        <taxon>Terebrantia</taxon>
        <taxon>Thripoidea</taxon>
        <taxon>Thripidae</taxon>
        <taxon>Frankliniella</taxon>
    </lineage>
</organism>
<comment type="catalytic activity">
    <reaction evidence="4">
        <text>Eliminative cleavage of (1-&gt;4)-alpha-D-galacturonan methyl ester to give oligosaccharides with 4-deoxy-6-O-methyl-alpha-D-galact-4-enuronosyl groups at their non-reducing ends.</text>
        <dbReference type="EC" id="4.2.2.10"/>
    </reaction>
</comment>
<feature type="chain" id="PRO_5027113804" description="pectin lyase" evidence="7">
    <location>
        <begin position="22"/>
        <end position="394"/>
    </location>
</feature>
<accession>A0A6J1SFP4</accession>
<dbReference type="SMR" id="A0A6J1SFP4"/>
<dbReference type="GO" id="GO:0047490">
    <property type="term" value="F:pectin lyase activity"/>
    <property type="evidence" value="ECO:0007669"/>
    <property type="project" value="UniProtKB-EC"/>
</dbReference>
<evidence type="ECO:0000256" key="4">
    <source>
        <dbReference type="ARBA" id="ARBA00036818"/>
    </source>
</evidence>
<keyword evidence="9" id="KW-1185">Reference proteome</keyword>
<dbReference type="EC" id="4.2.2.10" evidence="6"/>
<reference evidence="10" key="1">
    <citation type="submission" date="2025-08" db="UniProtKB">
        <authorList>
            <consortium name="RefSeq"/>
        </authorList>
    </citation>
    <scope>IDENTIFICATION</scope>
    <source>
        <tissue evidence="10">Whole organism</tissue>
    </source>
</reference>
<name>A0A6J1SFP4_FRAOC</name>
<evidence type="ECO:0000256" key="6">
    <source>
        <dbReference type="ARBA" id="ARBA00039082"/>
    </source>
</evidence>
<evidence type="ECO:0000259" key="8">
    <source>
        <dbReference type="SMART" id="SM00656"/>
    </source>
</evidence>
<evidence type="ECO:0000256" key="3">
    <source>
        <dbReference type="ARBA" id="ARBA00023239"/>
    </source>
</evidence>
<feature type="domain" description="Pectate lyase" evidence="8">
    <location>
        <begin position="100"/>
        <end position="311"/>
    </location>
</feature>
<dbReference type="Gene3D" id="2.160.20.10">
    <property type="entry name" value="Single-stranded right-handed beta-helix, Pectin lyase-like"/>
    <property type="match status" value="1"/>
</dbReference>
<proteinExistence type="predicted"/>
<dbReference type="GeneID" id="113207248"/>
<dbReference type="InterPro" id="IPR011050">
    <property type="entry name" value="Pectin_lyase_fold/virulence"/>
</dbReference>
<dbReference type="InterPro" id="IPR012334">
    <property type="entry name" value="Pectin_lyas_fold"/>
</dbReference>
<sequence>MLRDVQGILLLAVATLGFLSAAVPDWNPDCIQEPVGFGRGTVGGEGGEVVYPKNLNALKNYLKDDVPRIIVLNRTYDFTGSEGNVTKAGCFFRKCGEGFQYSLDESDTCFGREMTSVTLDKTGPTPLNVGSYKTIIGEGGRGVIRGKGLKIRKATQVIIRDISIVDINPHVIWGGDALVFNGVDQAWIHNVTFKNIGRQFLVTYQTSNTGITISSCTFDGETPNSPFCDHKHYWVWLFWGTDDRITLINNKIVNTSGRLPHAGGYATAKNFIHIVGNYFDVNSDVALEPWDGSFLLVEGNRFCGLTNLVNKHATNGNLFLVSTEKQAQRCEAVFGQPCLPNQYRLTNPVMRCDAPVLAEALGMQLCPEAVNDARQSVCVPAPVLSPDSTGILEY</sequence>
<dbReference type="PANTHER" id="PTHR31683:SF67">
    <property type="entry name" value="PECTIN LYASE F-RELATED"/>
    <property type="match status" value="1"/>
</dbReference>
<evidence type="ECO:0000313" key="9">
    <source>
        <dbReference type="Proteomes" id="UP000504606"/>
    </source>
</evidence>
<dbReference type="SMART" id="SM00656">
    <property type="entry name" value="Amb_all"/>
    <property type="match status" value="1"/>
</dbReference>
<dbReference type="GO" id="GO:0030570">
    <property type="term" value="F:pectate lyase activity"/>
    <property type="evidence" value="ECO:0007669"/>
    <property type="project" value="InterPro"/>
</dbReference>
<dbReference type="AlphaFoldDB" id="A0A6J1SFP4"/>
<dbReference type="InterPro" id="IPR002022">
    <property type="entry name" value="Pec_lyase"/>
</dbReference>
<evidence type="ECO:0000313" key="10">
    <source>
        <dbReference type="RefSeq" id="XP_026279513.1"/>
    </source>
</evidence>
<evidence type="ECO:0000256" key="2">
    <source>
        <dbReference type="ARBA" id="ARBA00023180"/>
    </source>
</evidence>
<evidence type="ECO:0000256" key="7">
    <source>
        <dbReference type="SAM" id="SignalP"/>
    </source>
</evidence>
<dbReference type="InterPro" id="IPR045032">
    <property type="entry name" value="PEL"/>
</dbReference>
<evidence type="ECO:0000256" key="5">
    <source>
        <dbReference type="ARBA" id="ARBA00037631"/>
    </source>
</evidence>
<protein>
    <recommendedName>
        <fullName evidence="6">pectin lyase</fullName>
        <ecNumber evidence="6">4.2.2.10</ecNumber>
    </recommendedName>
</protein>
<dbReference type="RefSeq" id="XP_026279513.1">
    <property type="nucleotide sequence ID" value="XM_026423728.2"/>
</dbReference>
<dbReference type="Proteomes" id="UP000504606">
    <property type="component" value="Unplaced"/>
</dbReference>
<keyword evidence="2" id="KW-0325">Glycoprotein</keyword>
<feature type="signal peptide" evidence="7">
    <location>
        <begin position="1"/>
        <end position="21"/>
    </location>
</feature>
<dbReference type="SUPFAM" id="SSF51126">
    <property type="entry name" value="Pectin lyase-like"/>
    <property type="match status" value="1"/>
</dbReference>
<dbReference type="KEGG" id="foc:113207248"/>
<keyword evidence="3" id="KW-0456">Lyase</keyword>
<comment type="function">
    <text evidence="5">Pectinolytic enzymes consist of four classes of enzymes: pectin lyase, polygalacturonase, pectin methylesterase and rhamnogalacturonase. Among pectinolytic enzymes, pectin lyase is the most important in depolymerization of pectin, since it cleaves internal glycosidic bonds of highly methylated pectins.</text>
</comment>
<evidence type="ECO:0000256" key="1">
    <source>
        <dbReference type="ARBA" id="ARBA00023157"/>
    </source>
</evidence>
<keyword evidence="1" id="KW-1015">Disulfide bond</keyword>
<dbReference type="PANTHER" id="PTHR31683">
    <property type="entry name" value="PECTATE LYASE 18-RELATED"/>
    <property type="match status" value="1"/>
</dbReference>